<keyword evidence="8 10" id="KW-0411">Iron-sulfur</keyword>
<dbReference type="AlphaFoldDB" id="A0A133UQG5"/>
<dbReference type="PANTHER" id="PTHR43513">
    <property type="entry name" value="DIHYDROOROTATE DEHYDROGENASE B (NAD(+)), ELECTRON TRANSFER SUBUNIT"/>
    <property type="match status" value="1"/>
</dbReference>
<accession>A0A133UQG5</accession>
<dbReference type="InterPro" id="IPR001709">
    <property type="entry name" value="Flavoprot_Pyr_Nucl_cyt_Rdtase"/>
</dbReference>
<dbReference type="GO" id="GO:0016491">
    <property type="term" value="F:oxidoreductase activity"/>
    <property type="evidence" value="ECO:0007669"/>
    <property type="project" value="InterPro"/>
</dbReference>
<organism evidence="12 13">
    <name type="scientific">candidate division MSBL1 archaeon SCGC-AAA259I09</name>
    <dbReference type="NCBI Taxonomy" id="1698267"/>
    <lineage>
        <taxon>Archaea</taxon>
        <taxon>Methanobacteriati</taxon>
        <taxon>Methanobacteriota</taxon>
        <taxon>candidate division MSBL1</taxon>
    </lineage>
</organism>
<dbReference type="PRINTS" id="PR00406">
    <property type="entry name" value="CYTB5RDTASE"/>
</dbReference>
<proteinExistence type="predicted"/>
<dbReference type="GO" id="GO:0006221">
    <property type="term" value="P:pyrimidine nucleotide biosynthetic process"/>
    <property type="evidence" value="ECO:0007669"/>
    <property type="project" value="InterPro"/>
</dbReference>
<comment type="cofactor">
    <cofactor evidence="10">
        <name>[2Fe-2S] cluster</name>
        <dbReference type="ChEBI" id="CHEBI:190135"/>
    </cofactor>
    <text evidence="10">Binds 1 [2Fe-2S] cluster per subunit.</text>
</comment>
<evidence type="ECO:0000313" key="13">
    <source>
        <dbReference type="Proteomes" id="UP000070463"/>
    </source>
</evidence>
<keyword evidence="5" id="KW-0274">FAD</keyword>
<sequence length="271" mass="30636">MPDIELVPEEATIKRIIQDSEEVKTFVLEKDSKEKMEAELGQIVEISLQGYDEAPFAISRLFEDEKGFAVSVKRMGHLTKMLHRCSEGDKVGVRGPYGNSFPLNEWEGKDIYVMGGGIGMAPLRPIIDYVLENRDQYGSLKIIFGARSPGLFLYKEDIEEWKKDEEIELHMTIDQPADGWDGNVGFVPDLVDELKIERENTIGVICGPPVMINLTTQTLEELGWKESDIYTTLERKMQCGIGKCGRCNIKEKMVCKDGPVFRIDQIPETAL</sequence>
<protein>
    <recommendedName>
        <fullName evidence="11">FAD-binding FR-type domain-containing protein</fullName>
    </recommendedName>
</protein>
<dbReference type="PIRSF" id="PIRSF006816">
    <property type="entry name" value="Cyc3_hyd_g"/>
    <property type="match status" value="1"/>
</dbReference>
<dbReference type="GO" id="GO:0050660">
    <property type="term" value="F:flavin adenine dinucleotide binding"/>
    <property type="evidence" value="ECO:0007669"/>
    <property type="project" value="InterPro"/>
</dbReference>
<keyword evidence="4 10" id="KW-0479">Metal-binding</keyword>
<dbReference type="SUPFAM" id="SSF63380">
    <property type="entry name" value="Riboflavin synthase domain-like"/>
    <property type="match status" value="1"/>
</dbReference>
<dbReference type="PATRIC" id="fig|1698267.3.peg.1875"/>
<dbReference type="GO" id="GO:0051537">
    <property type="term" value="F:2 iron, 2 sulfur cluster binding"/>
    <property type="evidence" value="ECO:0007669"/>
    <property type="project" value="UniProtKB-KW"/>
</dbReference>
<feature type="domain" description="FAD-binding FR-type" evidence="11">
    <location>
        <begin position="6"/>
        <end position="103"/>
    </location>
</feature>
<evidence type="ECO:0000256" key="2">
    <source>
        <dbReference type="ARBA" id="ARBA00022630"/>
    </source>
</evidence>
<evidence type="ECO:0000256" key="8">
    <source>
        <dbReference type="ARBA" id="ARBA00023014"/>
    </source>
</evidence>
<feature type="binding site" evidence="10">
    <location>
        <position position="244"/>
    </location>
    <ligand>
        <name>[2Fe-2S] cluster</name>
        <dbReference type="ChEBI" id="CHEBI:190135"/>
    </ligand>
</feature>
<evidence type="ECO:0000259" key="11">
    <source>
        <dbReference type="PROSITE" id="PS51384"/>
    </source>
</evidence>
<dbReference type="InterPro" id="IPR019480">
    <property type="entry name" value="Dihydroorotate_DH_Fe-S-bd"/>
</dbReference>
<reference evidence="12 13" key="1">
    <citation type="journal article" date="2016" name="Sci. Rep.">
        <title>Metabolic traits of an uncultured archaeal lineage -MSBL1- from brine pools of the Red Sea.</title>
        <authorList>
            <person name="Mwirichia R."/>
            <person name="Alam I."/>
            <person name="Rashid M."/>
            <person name="Vinu M."/>
            <person name="Ba-Alawi W."/>
            <person name="Anthony Kamau A."/>
            <person name="Kamanda Ngugi D."/>
            <person name="Goker M."/>
            <person name="Klenk H.P."/>
            <person name="Bajic V."/>
            <person name="Stingl U."/>
        </authorList>
    </citation>
    <scope>NUCLEOTIDE SEQUENCE [LARGE SCALE GENOMIC DNA]</scope>
    <source>
        <strain evidence="12">SCGC-AAA259I09</strain>
    </source>
</reference>
<dbReference type="InterPro" id="IPR017927">
    <property type="entry name" value="FAD-bd_FR_type"/>
</dbReference>
<dbReference type="InterPro" id="IPR017938">
    <property type="entry name" value="Riboflavin_synthase-like_b-brl"/>
</dbReference>
<keyword evidence="2" id="KW-0285">Flavoprotein</keyword>
<feature type="binding site" evidence="10">
    <location>
        <position position="239"/>
    </location>
    <ligand>
        <name>[2Fe-2S] cluster</name>
        <dbReference type="ChEBI" id="CHEBI:190135"/>
    </ligand>
</feature>
<dbReference type="Gene3D" id="2.40.30.10">
    <property type="entry name" value="Translation factors"/>
    <property type="match status" value="1"/>
</dbReference>
<dbReference type="Pfam" id="PF00175">
    <property type="entry name" value="NAD_binding_1"/>
    <property type="match status" value="1"/>
</dbReference>
<dbReference type="CDD" id="cd06221">
    <property type="entry name" value="sulfite_reductase_like"/>
    <property type="match status" value="1"/>
</dbReference>
<keyword evidence="13" id="KW-1185">Reference proteome</keyword>
<feature type="binding site" evidence="10">
    <location>
        <position position="247"/>
    </location>
    <ligand>
        <name>[2Fe-2S] cluster</name>
        <dbReference type="ChEBI" id="CHEBI:190135"/>
    </ligand>
</feature>
<evidence type="ECO:0000256" key="4">
    <source>
        <dbReference type="ARBA" id="ARBA00022723"/>
    </source>
</evidence>
<evidence type="ECO:0000256" key="6">
    <source>
        <dbReference type="ARBA" id="ARBA00022982"/>
    </source>
</evidence>
<dbReference type="PROSITE" id="PS51384">
    <property type="entry name" value="FAD_FR"/>
    <property type="match status" value="1"/>
</dbReference>
<name>A0A133UQG5_9EURY</name>
<evidence type="ECO:0000256" key="3">
    <source>
        <dbReference type="ARBA" id="ARBA00022714"/>
    </source>
</evidence>
<evidence type="ECO:0000256" key="10">
    <source>
        <dbReference type="PIRSR" id="PIRSR006816-2"/>
    </source>
</evidence>
<dbReference type="Gene3D" id="3.40.50.80">
    <property type="entry name" value="Nucleotide-binding domain of ferredoxin-NADP reductase (FNR) module"/>
    <property type="match status" value="1"/>
</dbReference>
<dbReference type="PRINTS" id="PR00371">
    <property type="entry name" value="FPNCR"/>
</dbReference>
<dbReference type="InterPro" id="IPR050353">
    <property type="entry name" value="PyrK_electron_transfer"/>
</dbReference>
<dbReference type="InterPro" id="IPR037117">
    <property type="entry name" value="Dihydroorotate_DH_ele_sf"/>
</dbReference>
<keyword evidence="3 10" id="KW-0001">2Fe-2S</keyword>
<dbReference type="Gene3D" id="2.10.240.10">
    <property type="entry name" value="Dihydroorotate dehydrogenase, electron transfer subunit"/>
    <property type="match status" value="1"/>
</dbReference>
<feature type="binding site" evidence="10">
    <location>
        <position position="255"/>
    </location>
    <ligand>
        <name>[2Fe-2S] cluster</name>
        <dbReference type="ChEBI" id="CHEBI:190135"/>
    </ligand>
</feature>
<dbReference type="InterPro" id="IPR039261">
    <property type="entry name" value="FNR_nucleotide-bd"/>
</dbReference>
<dbReference type="Pfam" id="PF10418">
    <property type="entry name" value="DHODB_Fe-S_bind"/>
    <property type="match status" value="1"/>
</dbReference>
<comment type="caution">
    <text evidence="12">The sequence shown here is derived from an EMBL/GenBank/DDBJ whole genome shotgun (WGS) entry which is preliminary data.</text>
</comment>
<keyword evidence="1" id="KW-0813">Transport</keyword>
<evidence type="ECO:0000313" key="12">
    <source>
        <dbReference type="EMBL" id="KXA96356.1"/>
    </source>
</evidence>
<evidence type="ECO:0000256" key="7">
    <source>
        <dbReference type="ARBA" id="ARBA00023004"/>
    </source>
</evidence>
<dbReference type="PANTHER" id="PTHR43513:SF1">
    <property type="entry name" value="ANAEROBIC SULFITE REDUCTASE SUBUNIT B"/>
    <property type="match status" value="1"/>
</dbReference>
<dbReference type="EMBL" id="LHXR01000087">
    <property type="protein sequence ID" value="KXA96356.1"/>
    <property type="molecule type" value="Genomic_DNA"/>
</dbReference>
<dbReference type="Proteomes" id="UP000070463">
    <property type="component" value="Unassembled WGS sequence"/>
</dbReference>
<dbReference type="InterPro" id="IPR012165">
    <property type="entry name" value="Cyt_c3_hydrogenase_gsu"/>
</dbReference>
<dbReference type="SUPFAM" id="SSF52343">
    <property type="entry name" value="Ferredoxin reductase-like, C-terminal NADP-linked domain"/>
    <property type="match status" value="1"/>
</dbReference>
<dbReference type="InterPro" id="IPR001433">
    <property type="entry name" value="OxRdtase_FAD/NAD-bd"/>
</dbReference>
<keyword evidence="6" id="KW-0249">Electron transport</keyword>
<evidence type="ECO:0000256" key="5">
    <source>
        <dbReference type="ARBA" id="ARBA00022827"/>
    </source>
</evidence>
<gene>
    <name evidence="12" type="ORF">AKJ37_05435</name>
</gene>
<comment type="cofactor">
    <cofactor evidence="9">
        <name>[2Fe-2S] cluster</name>
        <dbReference type="ChEBI" id="CHEBI:190135"/>
    </cofactor>
</comment>
<evidence type="ECO:0000256" key="1">
    <source>
        <dbReference type="ARBA" id="ARBA00022448"/>
    </source>
</evidence>
<evidence type="ECO:0000256" key="9">
    <source>
        <dbReference type="ARBA" id="ARBA00034078"/>
    </source>
</evidence>
<dbReference type="GO" id="GO:0046872">
    <property type="term" value="F:metal ion binding"/>
    <property type="evidence" value="ECO:0007669"/>
    <property type="project" value="UniProtKB-KW"/>
</dbReference>
<keyword evidence="7 10" id="KW-0408">Iron</keyword>